<keyword evidence="3" id="KW-1185">Reference proteome</keyword>
<reference evidence="2 3" key="1">
    <citation type="journal article" date="2021" name="BMC Genomics">
        <title>Datura genome reveals duplications of psychoactive alkaloid biosynthetic genes and high mutation rate following tissue culture.</title>
        <authorList>
            <person name="Rajewski A."/>
            <person name="Carter-House D."/>
            <person name="Stajich J."/>
            <person name="Litt A."/>
        </authorList>
    </citation>
    <scope>NUCLEOTIDE SEQUENCE [LARGE SCALE GENOMIC DNA]</scope>
    <source>
        <strain evidence="2">AR-01</strain>
    </source>
</reference>
<feature type="compositionally biased region" description="Polar residues" evidence="1">
    <location>
        <begin position="1"/>
        <end position="10"/>
    </location>
</feature>
<protein>
    <submittedName>
        <fullName evidence="2">Uncharacterized protein</fullName>
    </submittedName>
</protein>
<proteinExistence type="predicted"/>
<organism evidence="2 3">
    <name type="scientific">Datura stramonium</name>
    <name type="common">Jimsonweed</name>
    <name type="synonym">Common thornapple</name>
    <dbReference type="NCBI Taxonomy" id="4076"/>
    <lineage>
        <taxon>Eukaryota</taxon>
        <taxon>Viridiplantae</taxon>
        <taxon>Streptophyta</taxon>
        <taxon>Embryophyta</taxon>
        <taxon>Tracheophyta</taxon>
        <taxon>Spermatophyta</taxon>
        <taxon>Magnoliopsida</taxon>
        <taxon>eudicotyledons</taxon>
        <taxon>Gunneridae</taxon>
        <taxon>Pentapetalae</taxon>
        <taxon>asterids</taxon>
        <taxon>lamiids</taxon>
        <taxon>Solanales</taxon>
        <taxon>Solanaceae</taxon>
        <taxon>Solanoideae</taxon>
        <taxon>Datureae</taxon>
        <taxon>Datura</taxon>
    </lineage>
</organism>
<accession>A0ABS8Y4S7</accession>
<sequence length="99" mass="10295">MDTTAFSPVSSDRRQRGGCVRGDGGFGGAAGCWAFGAASVVFRHSGVVLVGGEEKERGGCVGYEGRCVTLSSSSVTIRGDVRPREVAVGEDRDGGKERR</sequence>
<gene>
    <name evidence="2" type="ORF">HAX54_016067</name>
</gene>
<evidence type="ECO:0000256" key="1">
    <source>
        <dbReference type="SAM" id="MobiDB-lite"/>
    </source>
</evidence>
<name>A0ABS8Y4S7_DATST</name>
<dbReference type="EMBL" id="JACEIK010020358">
    <property type="protein sequence ID" value="MCE5166229.1"/>
    <property type="molecule type" value="Genomic_DNA"/>
</dbReference>
<evidence type="ECO:0000313" key="3">
    <source>
        <dbReference type="Proteomes" id="UP000823775"/>
    </source>
</evidence>
<feature type="region of interest" description="Disordered" evidence="1">
    <location>
        <begin position="1"/>
        <end position="20"/>
    </location>
</feature>
<dbReference type="Proteomes" id="UP000823775">
    <property type="component" value="Unassembled WGS sequence"/>
</dbReference>
<evidence type="ECO:0000313" key="2">
    <source>
        <dbReference type="EMBL" id="MCE5166229.1"/>
    </source>
</evidence>
<comment type="caution">
    <text evidence="2">The sequence shown here is derived from an EMBL/GenBank/DDBJ whole genome shotgun (WGS) entry which is preliminary data.</text>
</comment>